<dbReference type="Gene3D" id="3.40.50.2300">
    <property type="match status" value="2"/>
</dbReference>
<evidence type="ECO:0000313" key="4">
    <source>
        <dbReference type="EMBL" id="OHV22853.1"/>
    </source>
</evidence>
<evidence type="ECO:0000256" key="1">
    <source>
        <dbReference type="ARBA" id="ARBA00010062"/>
    </source>
</evidence>
<dbReference type="AlphaFoldDB" id="A0A1S1PJ10"/>
<dbReference type="PANTHER" id="PTHR47151:SF2">
    <property type="entry name" value="AMINO ACID BINDING PROTEIN"/>
    <property type="match status" value="1"/>
</dbReference>
<dbReference type="CDD" id="cd06342">
    <property type="entry name" value="PBP1_ABC_LIVBP-like"/>
    <property type="match status" value="1"/>
</dbReference>
<dbReference type="PROSITE" id="PS51257">
    <property type="entry name" value="PROKAR_LIPOPROTEIN"/>
    <property type="match status" value="1"/>
</dbReference>
<comment type="caution">
    <text evidence="4">The sequence shown here is derived from an EMBL/GenBank/DDBJ whole genome shotgun (WGS) entry which is preliminary data.</text>
</comment>
<dbReference type="SUPFAM" id="SSF53822">
    <property type="entry name" value="Periplasmic binding protein-like I"/>
    <property type="match status" value="1"/>
</dbReference>
<dbReference type="PANTHER" id="PTHR47151">
    <property type="entry name" value="LEU/ILE/VAL-BINDING ABC TRANSPORTER SUBUNIT"/>
    <property type="match status" value="1"/>
</dbReference>
<sequence length="390" mass="40925">MIRRPALGAIVAAAMTVMIVAACGGDGVSSSGDRRRTVTIGFQGVLSGDDEQLGVNALYGVRTAIEEINADASLPFRVELVSSDDGGSPERAPAAARRLIDDSDAVAVIGPMLSDATEASEPFYSEAGLLSVSPSATAPALTDLGFTTFYRVVAPDSVQGRAAADYISTVLDAGKVYSVDDRSEYGIGLSTALEAELFSDGVDVVHGGVDPARDYTREAAKIIAEAPDVLFYSGQYADFALLNKALEDGGFTGTVMGGDATRDPDFVTRTGAAAAEGAYFSCACSDVDTDPAAKEFVASYKDVNGGALPGTYSGEAYDATWAVVDVLKRLGNDISRESVARAFRTVSWDGLTRKIEFEENGELKRSTVYLYKVQDGEITDLGRISDLIGS</sequence>
<dbReference type="EMBL" id="MAXA01000243">
    <property type="protein sequence ID" value="OHV22853.1"/>
    <property type="molecule type" value="Genomic_DNA"/>
</dbReference>
<evidence type="ECO:0000313" key="5">
    <source>
        <dbReference type="Proteomes" id="UP000179769"/>
    </source>
</evidence>
<gene>
    <name evidence="4" type="ORF">BBK14_24995</name>
</gene>
<keyword evidence="2" id="KW-0732">Signal</keyword>
<name>A0A1S1PJ10_9ACTN</name>
<accession>A0A1S1PJ10</accession>
<organism evidence="4 5">
    <name type="scientific">Parafrankia soli</name>
    <dbReference type="NCBI Taxonomy" id="2599596"/>
    <lineage>
        <taxon>Bacteria</taxon>
        <taxon>Bacillati</taxon>
        <taxon>Actinomycetota</taxon>
        <taxon>Actinomycetes</taxon>
        <taxon>Frankiales</taxon>
        <taxon>Frankiaceae</taxon>
        <taxon>Parafrankia</taxon>
    </lineage>
</organism>
<dbReference type="Proteomes" id="UP000179769">
    <property type="component" value="Unassembled WGS sequence"/>
</dbReference>
<dbReference type="Pfam" id="PF13458">
    <property type="entry name" value="Peripla_BP_6"/>
    <property type="match status" value="1"/>
</dbReference>
<dbReference type="OrthoDB" id="9772589at2"/>
<proteinExistence type="inferred from homology"/>
<feature type="domain" description="Leucine-binding protein" evidence="3">
    <location>
        <begin position="37"/>
        <end position="376"/>
    </location>
</feature>
<protein>
    <submittedName>
        <fullName evidence="4">Branched chain amino acid ABC transporter substrate-binding protein</fullName>
    </submittedName>
</protein>
<dbReference type="InterPro" id="IPR028082">
    <property type="entry name" value="Peripla_BP_I"/>
</dbReference>
<evidence type="ECO:0000256" key="2">
    <source>
        <dbReference type="ARBA" id="ARBA00022729"/>
    </source>
</evidence>
<evidence type="ECO:0000259" key="3">
    <source>
        <dbReference type="Pfam" id="PF13458"/>
    </source>
</evidence>
<comment type="similarity">
    <text evidence="1">Belongs to the leucine-binding protein family.</text>
</comment>
<dbReference type="InterPro" id="IPR028081">
    <property type="entry name" value="Leu-bd"/>
</dbReference>
<reference evidence="5" key="1">
    <citation type="submission" date="2016-07" db="EMBL/GenBank/DDBJ databases">
        <title>Frankia sp. NRRL B-16219 Genome sequencing.</title>
        <authorList>
            <person name="Ghodhbane-Gtari F."/>
            <person name="Swanson E."/>
            <person name="Gueddou A."/>
            <person name="Louati M."/>
            <person name="Nouioui I."/>
            <person name="Hezbri K."/>
            <person name="Abebe-Akele F."/>
            <person name="Simpson S."/>
            <person name="Morris K."/>
            <person name="Thomas K."/>
            <person name="Gtari M."/>
            <person name="Tisa L.S."/>
        </authorList>
    </citation>
    <scope>NUCLEOTIDE SEQUENCE [LARGE SCALE GENOMIC DNA]</scope>
    <source>
        <strain evidence="5">NRRL B-16219</strain>
    </source>
</reference>
<keyword evidence="5" id="KW-1185">Reference proteome</keyword>
<dbReference type="RefSeq" id="WP_071065966.1">
    <property type="nucleotide sequence ID" value="NZ_MAXA01000243.1"/>
</dbReference>